<dbReference type="EMBL" id="LAXD01000001">
    <property type="protein sequence ID" value="KWX03225.1"/>
    <property type="molecule type" value="Genomic_DNA"/>
</dbReference>
<dbReference type="Proteomes" id="UP000070188">
    <property type="component" value="Unassembled WGS sequence"/>
</dbReference>
<reference evidence="2" key="1">
    <citation type="submission" date="2015-04" db="EMBL/GenBank/DDBJ databases">
        <title>Physiological reanalysis, assessment of diazotrophy, and genome sequences of multiple isolates of Streptomyces thermoautotrophicus.</title>
        <authorList>
            <person name="MacKellar D.C."/>
            <person name="Lieber L."/>
            <person name="Norman J."/>
            <person name="Bolger A."/>
            <person name="Tobin C."/>
            <person name="Murray J.W."/>
            <person name="Chang R."/>
            <person name="Ford T."/>
            <person name="Nguyen P.Q."/>
            <person name="Woodward J."/>
            <person name="Permingeat H."/>
            <person name="Joshi N.S."/>
            <person name="Silver P.A."/>
            <person name="Usadel B."/>
            <person name="Rutherford A.W."/>
            <person name="Friesen M."/>
            <person name="Prell J."/>
        </authorList>
    </citation>
    <scope>NUCLEOTIDE SEQUENCE [LARGE SCALE GENOMIC DNA]</scope>
    <source>
        <strain evidence="2">H1</strain>
    </source>
</reference>
<organism evidence="1 2">
    <name type="scientific">Carbonactinospora thermoautotrophica</name>
    <dbReference type="NCBI Taxonomy" id="1469144"/>
    <lineage>
        <taxon>Bacteria</taxon>
        <taxon>Bacillati</taxon>
        <taxon>Actinomycetota</taxon>
        <taxon>Actinomycetes</taxon>
        <taxon>Kitasatosporales</taxon>
        <taxon>Carbonactinosporaceae</taxon>
        <taxon>Carbonactinospora</taxon>
    </lineage>
</organism>
<proteinExistence type="predicted"/>
<keyword evidence="2" id="KW-1185">Reference proteome</keyword>
<sequence length="54" mass="5593">MGHAAGGLSEVAQGFLERVFCLLSAASLPAFWPVLCRARLGRHGDDAGALVLIA</sequence>
<accession>A0A132MZ76</accession>
<evidence type="ECO:0000313" key="1">
    <source>
        <dbReference type="EMBL" id="KWX03225.1"/>
    </source>
</evidence>
<protein>
    <submittedName>
        <fullName evidence="1">Uncharacterized protein</fullName>
    </submittedName>
</protein>
<comment type="caution">
    <text evidence="1">The sequence shown here is derived from an EMBL/GenBank/DDBJ whole genome shotgun (WGS) entry which is preliminary data.</text>
</comment>
<name>A0A132MZ76_9ACTN</name>
<dbReference type="PATRIC" id="fig|1469144.10.peg.4587"/>
<gene>
    <name evidence="1" type="ORF">LI90_4276</name>
</gene>
<evidence type="ECO:0000313" key="2">
    <source>
        <dbReference type="Proteomes" id="UP000070188"/>
    </source>
</evidence>
<dbReference type="AlphaFoldDB" id="A0A132MZ76"/>
<dbReference type="STRING" id="1469144.LI90_4276"/>